<keyword evidence="2" id="KW-1185">Reference proteome</keyword>
<evidence type="ECO:0000313" key="2">
    <source>
        <dbReference type="Proteomes" id="UP001293593"/>
    </source>
</evidence>
<dbReference type="Proteomes" id="UP001293593">
    <property type="component" value="Unassembled WGS sequence"/>
</dbReference>
<protein>
    <recommendedName>
        <fullName evidence="3">Retrotransposon Copia-like N-terminal domain-containing protein</fullName>
    </recommendedName>
</protein>
<dbReference type="AlphaFoldDB" id="A0AAE1MUU3"/>
<accession>A0AAE1MUU3</accession>
<organism evidence="1 2">
    <name type="scientific">Acacia crassicarpa</name>
    <name type="common">northern wattle</name>
    <dbReference type="NCBI Taxonomy" id="499986"/>
    <lineage>
        <taxon>Eukaryota</taxon>
        <taxon>Viridiplantae</taxon>
        <taxon>Streptophyta</taxon>
        <taxon>Embryophyta</taxon>
        <taxon>Tracheophyta</taxon>
        <taxon>Spermatophyta</taxon>
        <taxon>Magnoliopsida</taxon>
        <taxon>eudicotyledons</taxon>
        <taxon>Gunneridae</taxon>
        <taxon>Pentapetalae</taxon>
        <taxon>rosids</taxon>
        <taxon>fabids</taxon>
        <taxon>Fabales</taxon>
        <taxon>Fabaceae</taxon>
        <taxon>Caesalpinioideae</taxon>
        <taxon>mimosoid clade</taxon>
        <taxon>Acacieae</taxon>
        <taxon>Acacia</taxon>
    </lineage>
</organism>
<dbReference type="EMBL" id="JAWXYG010000004">
    <property type="protein sequence ID" value="KAK4275546.1"/>
    <property type="molecule type" value="Genomic_DNA"/>
</dbReference>
<sequence>MSQSSLSSDEVPSLSVAKSYSLFHSSSQTTTIKLDRSNFLVWEFVVLLLIEGNRLQAHINGSSVVPPEKLTVTVSGSSSLKSNLAYEEW</sequence>
<gene>
    <name evidence="1" type="ORF">QN277_018608</name>
</gene>
<reference evidence="1" key="1">
    <citation type="submission" date="2023-10" db="EMBL/GenBank/DDBJ databases">
        <title>Chromosome-level genome of the transformable northern wattle, Acacia crassicarpa.</title>
        <authorList>
            <person name="Massaro I."/>
            <person name="Sinha N.R."/>
            <person name="Poethig S."/>
            <person name="Leichty A.R."/>
        </authorList>
    </citation>
    <scope>NUCLEOTIDE SEQUENCE</scope>
    <source>
        <strain evidence="1">Acra3RX</strain>
        <tissue evidence="1">Leaf</tissue>
    </source>
</reference>
<name>A0AAE1MUU3_9FABA</name>
<evidence type="ECO:0008006" key="3">
    <source>
        <dbReference type="Google" id="ProtNLM"/>
    </source>
</evidence>
<evidence type="ECO:0000313" key="1">
    <source>
        <dbReference type="EMBL" id="KAK4275546.1"/>
    </source>
</evidence>
<comment type="caution">
    <text evidence="1">The sequence shown here is derived from an EMBL/GenBank/DDBJ whole genome shotgun (WGS) entry which is preliminary data.</text>
</comment>
<proteinExistence type="predicted"/>